<proteinExistence type="predicted"/>
<evidence type="ECO:0000313" key="2">
    <source>
        <dbReference type="Proteomes" id="UP000035763"/>
    </source>
</evidence>
<accession>W6JYN0</accession>
<dbReference type="STRING" id="1193182.BN11_3220011"/>
<protein>
    <submittedName>
        <fullName evidence="1">Uncharacterized protein</fullName>
    </submittedName>
</protein>
<organism evidence="1 2">
    <name type="scientific">Nostocoides australiense Ben110</name>
    <dbReference type="NCBI Taxonomy" id="1193182"/>
    <lineage>
        <taxon>Bacteria</taxon>
        <taxon>Bacillati</taxon>
        <taxon>Actinomycetota</taxon>
        <taxon>Actinomycetes</taxon>
        <taxon>Micrococcales</taxon>
        <taxon>Intrasporangiaceae</taxon>
        <taxon>Nostocoides</taxon>
    </lineage>
</organism>
<dbReference type="RefSeq" id="WP_157044224.1">
    <property type="nucleotide sequence ID" value="NZ_HG764815.1"/>
</dbReference>
<dbReference type="OrthoDB" id="10008089at2"/>
<sequence>MCTWPARGRPSYFCSSACREQYEYERAQLAEDIKALEEALDAPDGSYRDRRRVETELAKRRWGMQRYLFDSAQLTPSRKRRKGNE</sequence>
<evidence type="ECO:0000313" key="1">
    <source>
        <dbReference type="EMBL" id="CCH73765.1"/>
    </source>
</evidence>
<comment type="caution">
    <text evidence="1">The sequence shown here is derived from an EMBL/GenBank/DDBJ whole genome shotgun (WGS) entry which is preliminary data.</text>
</comment>
<gene>
    <name evidence="1" type="ORF">BN11_3220011</name>
</gene>
<reference evidence="1 2" key="1">
    <citation type="journal article" date="2013" name="ISME J.">
        <title>A metabolic model for members of the genus Tetrasphaera involved in enhanced biological phosphorus removal.</title>
        <authorList>
            <person name="Kristiansen R."/>
            <person name="Nguyen H.T.T."/>
            <person name="Saunders A.M."/>
            <person name="Nielsen J.L."/>
            <person name="Wimmer R."/>
            <person name="Le V.Q."/>
            <person name="McIlroy S.J."/>
            <person name="Petrovski S."/>
            <person name="Seviour R.J."/>
            <person name="Calteau A."/>
            <person name="Nielsen K.L."/>
            <person name="Nielsen P.H."/>
        </authorList>
    </citation>
    <scope>NUCLEOTIDE SEQUENCE [LARGE SCALE GENOMIC DNA]</scope>
    <source>
        <strain evidence="1 2">Ben110</strain>
    </source>
</reference>
<dbReference type="AlphaFoldDB" id="W6JYN0"/>
<name>W6JYN0_9MICO</name>
<keyword evidence="2" id="KW-1185">Reference proteome</keyword>
<dbReference type="EMBL" id="CAJA01000249">
    <property type="protein sequence ID" value="CCH73765.1"/>
    <property type="molecule type" value="Genomic_DNA"/>
</dbReference>
<dbReference type="Proteomes" id="UP000035763">
    <property type="component" value="Unassembled WGS sequence"/>
</dbReference>